<dbReference type="EMBL" id="GGFJ01011570">
    <property type="protein sequence ID" value="MBW60711.1"/>
    <property type="molecule type" value="Transcribed_RNA"/>
</dbReference>
<accession>A0A2M4C6C8</accession>
<proteinExistence type="predicted"/>
<dbReference type="AlphaFoldDB" id="A0A2M4C6C8"/>
<evidence type="ECO:0000313" key="2">
    <source>
        <dbReference type="EMBL" id="MBW60711.1"/>
    </source>
</evidence>
<protein>
    <submittedName>
        <fullName evidence="2">Putative secreted protein</fullName>
    </submittedName>
</protein>
<evidence type="ECO:0000256" key="1">
    <source>
        <dbReference type="SAM" id="SignalP"/>
    </source>
</evidence>
<feature type="chain" id="PRO_5014772859" evidence="1">
    <location>
        <begin position="30"/>
        <end position="184"/>
    </location>
</feature>
<feature type="signal peptide" evidence="1">
    <location>
        <begin position="1"/>
        <end position="29"/>
    </location>
</feature>
<reference evidence="2" key="1">
    <citation type="submission" date="2018-01" db="EMBL/GenBank/DDBJ databases">
        <title>An insight into the sialome of Amazonian anophelines.</title>
        <authorList>
            <person name="Ribeiro J.M."/>
            <person name="Scarpassa V."/>
            <person name="Calvo E."/>
        </authorList>
    </citation>
    <scope>NUCLEOTIDE SEQUENCE</scope>
    <source>
        <tissue evidence="2">Salivary glands</tissue>
    </source>
</reference>
<name>A0A2M4C6C8_9DIPT</name>
<organism evidence="2">
    <name type="scientific">Anopheles marajoara</name>
    <dbReference type="NCBI Taxonomy" id="58244"/>
    <lineage>
        <taxon>Eukaryota</taxon>
        <taxon>Metazoa</taxon>
        <taxon>Ecdysozoa</taxon>
        <taxon>Arthropoda</taxon>
        <taxon>Hexapoda</taxon>
        <taxon>Insecta</taxon>
        <taxon>Pterygota</taxon>
        <taxon>Neoptera</taxon>
        <taxon>Endopterygota</taxon>
        <taxon>Diptera</taxon>
        <taxon>Nematocera</taxon>
        <taxon>Culicoidea</taxon>
        <taxon>Culicidae</taxon>
        <taxon>Anophelinae</taxon>
        <taxon>Anopheles</taxon>
    </lineage>
</organism>
<keyword evidence="1" id="KW-0732">Signal</keyword>
<sequence>MPTTAASMMMFIWCVVWSLGAFLVPPGLAPGYCVTSASATGADSHANERRTVVGSNVVDATCPGAEHWRRGALGCSVRTGGSIEFGVNRGRKTGRNDGGFEVISTAATWRPLSSLALSSSSSSGGWRMASNFTIQPTSSSIVDSERERVINSVPPVAPTVDHTVAAEPAITIMFNNFCTDLRSC</sequence>